<evidence type="ECO:0000313" key="3">
    <source>
        <dbReference type="EMBL" id="TQL50636.1"/>
    </source>
</evidence>
<name>A0A542YRA6_9MICO</name>
<keyword evidence="2" id="KW-0812">Transmembrane</keyword>
<evidence type="ECO:0000313" key="4">
    <source>
        <dbReference type="Proteomes" id="UP000319516"/>
    </source>
</evidence>
<dbReference type="AlphaFoldDB" id="A0A542YRA6"/>
<evidence type="ECO:0000256" key="2">
    <source>
        <dbReference type="SAM" id="Phobius"/>
    </source>
</evidence>
<keyword evidence="2" id="KW-0472">Membrane</keyword>
<feature type="compositionally biased region" description="Pro residues" evidence="1">
    <location>
        <begin position="57"/>
        <end position="74"/>
    </location>
</feature>
<dbReference type="EMBL" id="VFOP01000001">
    <property type="protein sequence ID" value="TQL50636.1"/>
    <property type="molecule type" value="Genomic_DNA"/>
</dbReference>
<reference evidence="3 4" key="1">
    <citation type="submission" date="2019-06" db="EMBL/GenBank/DDBJ databases">
        <title>Sequencing the genomes of 1000 actinobacteria strains.</title>
        <authorList>
            <person name="Klenk H.-P."/>
        </authorList>
    </citation>
    <scope>NUCLEOTIDE SEQUENCE [LARGE SCALE GENOMIC DNA]</scope>
    <source>
        <strain evidence="3 4">DSM 12335</strain>
    </source>
</reference>
<gene>
    <name evidence="3" type="ORF">FB467_1749</name>
</gene>
<evidence type="ECO:0008006" key="5">
    <source>
        <dbReference type="Google" id="ProtNLM"/>
    </source>
</evidence>
<organism evidence="3 4">
    <name type="scientific">Ornithinicoccus hortensis</name>
    <dbReference type="NCBI Taxonomy" id="82346"/>
    <lineage>
        <taxon>Bacteria</taxon>
        <taxon>Bacillati</taxon>
        <taxon>Actinomycetota</taxon>
        <taxon>Actinomycetes</taxon>
        <taxon>Micrococcales</taxon>
        <taxon>Intrasporangiaceae</taxon>
        <taxon>Ornithinicoccus</taxon>
    </lineage>
</organism>
<dbReference type="OrthoDB" id="4867773at2"/>
<evidence type="ECO:0000256" key="1">
    <source>
        <dbReference type="SAM" id="MobiDB-lite"/>
    </source>
</evidence>
<keyword evidence="2" id="KW-1133">Transmembrane helix</keyword>
<dbReference type="RefSeq" id="WP_141784747.1">
    <property type="nucleotide sequence ID" value="NZ_BAAAIK010000002.1"/>
</dbReference>
<feature type="transmembrane region" description="Helical" evidence="2">
    <location>
        <begin position="161"/>
        <end position="179"/>
    </location>
</feature>
<feature type="transmembrane region" description="Helical" evidence="2">
    <location>
        <begin position="134"/>
        <end position="155"/>
    </location>
</feature>
<dbReference type="Proteomes" id="UP000319516">
    <property type="component" value="Unassembled WGS sequence"/>
</dbReference>
<keyword evidence="4" id="KW-1185">Reference proteome</keyword>
<protein>
    <recommendedName>
        <fullName evidence="5">DUF308 domain-containing protein</fullName>
    </recommendedName>
</protein>
<sequence>MSDQPDGRPDDEDIDARFAEIVRHLRTPGGGQSGQAGPTDRTGPRRARWPGTGASPTDPPNPPPARFQRPPAPRPEPEETARPAAPEPTPAPEPATSDGDGSQPASWREWVDPEVEEHFVPPDPPPLPAGDLHFWGILVGLICGPLILLLAHGIQVLHGSVWTWLGLLLSLGGFVLLVLRSPTDRHDDPSGGAQV</sequence>
<proteinExistence type="predicted"/>
<comment type="caution">
    <text evidence="3">The sequence shown here is derived from an EMBL/GenBank/DDBJ whole genome shotgun (WGS) entry which is preliminary data.</text>
</comment>
<feature type="region of interest" description="Disordered" evidence="1">
    <location>
        <begin position="1"/>
        <end position="106"/>
    </location>
</feature>
<accession>A0A542YRA6</accession>